<dbReference type="AlphaFoldDB" id="A0A409Y0V2"/>
<keyword evidence="5 11" id="KW-1133">Transmembrane helix</keyword>
<dbReference type="PANTHER" id="PTHR28097:SF1">
    <property type="entry name" value="PHEROMONE A FACTOR RECEPTOR"/>
    <property type="match status" value="1"/>
</dbReference>
<reference evidence="12 13" key="1">
    <citation type="journal article" date="2018" name="Evol. Lett.">
        <title>Horizontal gene cluster transfer increased hallucinogenic mushroom diversity.</title>
        <authorList>
            <person name="Reynolds H.T."/>
            <person name="Vijayakumar V."/>
            <person name="Gluck-Thaler E."/>
            <person name="Korotkin H.B."/>
            <person name="Matheny P.B."/>
            <person name="Slot J.C."/>
        </authorList>
    </citation>
    <scope>NUCLEOTIDE SEQUENCE [LARGE SCALE GENOMIC DNA]</scope>
    <source>
        <strain evidence="12 13">SRW20</strain>
    </source>
</reference>
<keyword evidence="13" id="KW-1185">Reference proteome</keyword>
<feature type="transmembrane region" description="Helical" evidence="11">
    <location>
        <begin position="510"/>
        <end position="530"/>
    </location>
</feature>
<dbReference type="PRINTS" id="PR00901">
    <property type="entry name" value="PHEROMONEBAR"/>
</dbReference>
<protein>
    <recommendedName>
        <fullName evidence="14">G-protein coupled receptors family 1 profile domain-containing protein</fullName>
    </recommendedName>
</protein>
<evidence type="ECO:0008006" key="14">
    <source>
        <dbReference type="Google" id="ProtNLM"/>
    </source>
</evidence>
<organism evidence="12 13">
    <name type="scientific">Gymnopilus dilepis</name>
    <dbReference type="NCBI Taxonomy" id="231916"/>
    <lineage>
        <taxon>Eukaryota</taxon>
        <taxon>Fungi</taxon>
        <taxon>Dikarya</taxon>
        <taxon>Basidiomycota</taxon>
        <taxon>Agaricomycotina</taxon>
        <taxon>Agaricomycetes</taxon>
        <taxon>Agaricomycetidae</taxon>
        <taxon>Agaricales</taxon>
        <taxon>Agaricineae</taxon>
        <taxon>Hymenogastraceae</taxon>
        <taxon>Gymnopilus</taxon>
    </lineage>
</organism>
<dbReference type="PANTHER" id="PTHR28097">
    <property type="entry name" value="PHEROMONE A FACTOR RECEPTOR"/>
    <property type="match status" value="1"/>
</dbReference>
<feature type="compositionally biased region" description="Pro residues" evidence="10">
    <location>
        <begin position="860"/>
        <end position="869"/>
    </location>
</feature>
<keyword evidence="3" id="KW-0589">Pheromone response</keyword>
<evidence type="ECO:0000256" key="3">
    <source>
        <dbReference type="ARBA" id="ARBA00022507"/>
    </source>
</evidence>
<feature type="transmembrane region" description="Helical" evidence="11">
    <location>
        <begin position="273"/>
        <end position="292"/>
    </location>
</feature>
<dbReference type="GO" id="GO:0005886">
    <property type="term" value="C:plasma membrane"/>
    <property type="evidence" value="ECO:0007669"/>
    <property type="project" value="TreeGrafter"/>
</dbReference>
<evidence type="ECO:0000256" key="4">
    <source>
        <dbReference type="ARBA" id="ARBA00022692"/>
    </source>
</evidence>
<feature type="compositionally biased region" description="Basic residues" evidence="10">
    <location>
        <begin position="930"/>
        <end position="947"/>
    </location>
</feature>
<dbReference type="GO" id="GO:0004934">
    <property type="term" value="F:mating-type alpha-factor pheromone receptor activity"/>
    <property type="evidence" value="ECO:0007669"/>
    <property type="project" value="InterPro"/>
</dbReference>
<dbReference type="InterPro" id="IPR000481">
    <property type="entry name" value="GPCR_Pheromne_B_alpha_rcpt"/>
</dbReference>
<dbReference type="GO" id="GO:0000750">
    <property type="term" value="P:pheromone-dependent signal transduction involved in conjugation with cellular fusion"/>
    <property type="evidence" value="ECO:0007669"/>
    <property type="project" value="TreeGrafter"/>
</dbReference>
<evidence type="ECO:0000256" key="6">
    <source>
        <dbReference type="ARBA" id="ARBA00023040"/>
    </source>
</evidence>
<dbReference type="Proteomes" id="UP000284706">
    <property type="component" value="Unassembled WGS sequence"/>
</dbReference>
<feature type="region of interest" description="Disordered" evidence="10">
    <location>
        <begin position="743"/>
        <end position="772"/>
    </location>
</feature>
<feature type="transmembrane region" description="Helical" evidence="11">
    <location>
        <begin position="435"/>
        <end position="459"/>
    </location>
</feature>
<comment type="subcellular location">
    <subcellularLocation>
        <location evidence="1">Membrane</location>
        <topology evidence="1">Multi-pass membrane protein</topology>
    </subcellularLocation>
</comment>
<accession>A0A409Y0V2</accession>
<feature type="transmembrane region" description="Helical" evidence="11">
    <location>
        <begin position="71"/>
        <end position="91"/>
    </location>
</feature>
<evidence type="ECO:0000256" key="8">
    <source>
        <dbReference type="ARBA" id="ARBA00023170"/>
    </source>
</evidence>
<evidence type="ECO:0000256" key="9">
    <source>
        <dbReference type="ARBA" id="ARBA00023224"/>
    </source>
</evidence>
<feature type="transmembrane region" description="Helical" evidence="11">
    <location>
        <begin position="159"/>
        <end position="179"/>
    </location>
</feature>
<keyword evidence="6" id="KW-0297">G-protein coupled receptor</keyword>
<keyword evidence="4 11" id="KW-0812">Transmembrane</keyword>
<dbReference type="InParanoid" id="A0A409Y0V2"/>
<comment type="similarity">
    <text evidence="2">Belongs to the G-protein coupled receptor 4 family.</text>
</comment>
<gene>
    <name evidence="12" type="ORF">CVT26_010672</name>
</gene>
<feature type="transmembrane region" description="Helical" evidence="11">
    <location>
        <begin position="401"/>
        <end position="423"/>
    </location>
</feature>
<evidence type="ECO:0000256" key="5">
    <source>
        <dbReference type="ARBA" id="ARBA00022989"/>
    </source>
</evidence>
<feature type="region of interest" description="Disordered" evidence="10">
    <location>
        <begin position="856"/>
        <end position="957"/>
    </location>
</feature>
<name>A0A409Y0V2_9AGAR</name>
<feature type="compositionally biased region" description="Low complexity" evidence="10">
    <location>
        <begin position="755"/>
        <end position="770"/>
    </location>
</feature>
<dbReference type="Pfam" id="PF02076">
    <property type="entry name" value="STE3"/>
    <property type="match status" value="2"/>
</dbReference>
<keyword evidence="8" id="KW-0675">Receptor</keyword>
<feature type="transmembrane region" description="Helical" evidence="11">
    <location>
        <begin position="37"/>
        <end position="59"/>
    </location>
</feature>
<feature type="compositionally biased region" description="Low complexity" evidence="10">
    <location>
        <begin position="884"/>
        <end position="896"/>
    </location>
</feature>
<comment type="caution">
    <text evidence="12">The sequence shown here is derived from an EMBL/GenBank/DDBJ whole genome shotgun (WGS) entry which is preliminary data.</text>
</comment>
<dbReference type="OrthoDB" id="2874149at2759"/>
<dbReference type="InterPro" id="IPR001499">
    <property type="entry name" value="GPCR_STE3"/>
</dbReference>
<feature type="compositionally biased region" description="Basic and acidic residues" evidence="10">
    <location>
        <begin position="948"/>
        <end position="957"/>
    </location>
</feature>
<evidence type="ECO:0000256" key="10">
    <source>
        <dbReference type="SAM" id="MobiDB-lite"/>
    </source>
</evidence>
<dbReference type="EMBL" id="NHYE01001344">
    <property type="protein sequence ID" value="PPQ96632.1"/>
    <property type="molecule type" value="Genomic_DNA"/>
</dbReference>
<feature type="transmembrane region" description="Helical" evidence="11">
    <location>
        <begin position="6"/>
        <end position="25"/>
    </location>
</feature>
<evidence type="ECO:0000256" key="2">
    <source>
        <dbReference type="ARBA" id="ARBA00011085"/>
    </source>
</evidence>
<feature type="transmembrane region" description="Helical" evidence="11">
    <location>
        <begin position="663"/>
        <end position="681"/>
    </location>
</feature>
<evidence type="ECO:0000256" key="1">
    <source>
        <dbReference type="ARBA" id="ARBA00004141"/>
    </source>
</evidence>
<evidence type="ECO:0000256" key="7">
    <source>
        <dbReference type="ARBA" id="ARBA00023136"/>
    </source>
</evidence>
<evidence type="ECO:0000313" key="12">
    <source>
        <dbReference type="EMBL" id="PPQ96632.1"/>
    </source>
</evidence>
<keyword evidence="7 11" id="KW-0472">Membrane</keyword>
<sequence>MMSDSTYPLFPVFAFFGFFLPLVPLPWHLQALNSGTCFYIFWSSLGCLNQFINSIVWAGNALNPAPAWCEISIRIIMASSVGIPAASLCINRRLYLIASVRGASVTPAQKHRAILIDCLICLLLPLAYVALQYTVQGHRFNILEDIGCYPALYNTVPTFFITNMCPLGLGLISAVYCLMTLRSFSRRRAEFSQFLTSNTSLTLSRYFRLMALAMTEICATTPLSIFTIWLNATATPIHPWISLADTHFGYSRVEQIPAIIWRSQHLVAVGTEFSRWVTVVCAFIFFGFFGFASEAKRNYRLAWHWFKRMMAKLGIKARPRALLSSKMKAIGVEEDTLPVSSFALYEFKAPEYSTSIKTGEDYSVFDPATPASSTVVFSPFPKSKPPAYQSEHLYTPKGPPLTMVLTLAIASFICTTLLPAFLFSQRLRTVPGLAVVLWLIIFNLLHGVNAVILATNVDVHIPAWCDVATKLMLGTDVAIPGAFLCSAMRLELVSSSRAMASNPKVLRNRTILEIMICYFLPVIYMLLHLIGQDRRFDLIQGYGCFPSTHPSTLAFLLVWIPPLTMSGIAFVFYGISIHNIGVLRGTYLTAHLEARSTMNSSIFYRRLITGMILTGALILISLSSLFSVHSFQPWTSWNDVHSQMSQIEIVTSPDDIINLRFSWWAYFAISCLYIFLSLIIGEETRDIYRWLRDLFKGRNNLQRKLVLPLYARKKKTAGPEMTATAQTQSRPLTLELKSGWDDRWDSKPVRKGSKRSATSVSSSTSCQSPTNEMMDEDLEFMSSTLSYLGSPAARSLGITSPISTPPPAKIAQPRTALEIPFKPSSPPPLPLPKCDPTLMTPNVLKDVNPPINSVFDANWPIPPSSPTPSIPRSYHRSDSRSRSRSPVSSADDVPSPYNSCARPVRPGSRPFADSYAAPSMHTPPPSIRSPTKKTVPKRPSLRALRRTWSKEHLGEERNAPEVIHMTIVRETA</sequence>
<feature type="transmembrane region" description="Helical" evidence="11">
    <location>
        <begin position="607"/>
        <end position="628"/>
    </location>
</feature>
<dbReference type="CDD" id="cd14966">
    <property type="entry name" value="7tmD_STE3"/>
    <property type="match status" value="1"/>
</dbReference>
<dbReference type="PRINTS" id="PR00899">
    <property type="entry name" value="GPCRSTE3"/>
</dbReference>
<feature type="transmembrane region" description="Helical" evidence="11">
    <location>
        <begin position="112"/>
        <end position="131"/>
    </location>
</feature>
<proteinExistence type="inferred from homology"/>
<evidence type="ECO:0000256" key="11">
    <source>
        <dbReference type="SAM" id="Phobius"/>
    </source>
</evidence>
<evidence type="ECO:0000313" key="13">
    <source>
        <dbReference type="Proteomes" id="UP000284706"/>
    </source>
</evidence>
<feature type="transmembrane region" description="Helical" evidence="11">
    <location>
        <begin position="209"/>
        <end position="230"/>
    </location>
</feature>
<keyword evidence="9" id="KW-0807">Transducer</keyword>